<comment type="similarity">
    <text evidence="2">Belongs to the SAM50/omp85 family.</text>
</comment>
<dbReference type="PANTHER" id="PTHR14398:SF0">
    <property type="entry name" value="ZINC FINGER PROTEIN SWM"/>
    <property type="match status" value="1"/>
</dbReference>
<protein>
    <submittedName>
        <fullName evidence="17">RNA-binding protein 26</fullName>
    </submittedName>
</protein>
<evidence type="ECO:0000256" key="9">
    <source>
        <dbReference type="ARBA" id="ARBA00022884"/>
    </source>
</evidence>
<evidence type="ECO:0000259" key="16">
    <source>
        <dbReference type="PROSITE" id="PS50103"/>
    </source>
</evidence>
<reference evidence="17 18" key="1">
    <citation type="submission" date="2017-03" db="EMBL/GenBank/DDBJ databases">
        <title>Genome of the blue death feigning beetle - Asbolus verrucosus.</title>
        <authorList>
            <person name="Rider S.D."/>
        </authorList>
    </citation>
    <scope>NUCLEOTIDE SEQUENCE [LARGE SCALE GENOMIC DNA]</scope>
    <source>
        <strain evidence="17">Butters</strain>
        <tissue evidence="17">Head and leg muscle</tissue>
    </source>
</reference>
<gene>
    <name evidence="17" type="ORF">BDFB_002138</name>
</gene>
<feature type="compositionally biased region" description="Polar residues" evidence="15">
    <location>
        <begin position="880"/>
        <end position="895"/>
    </location>
</feature>
<feature type="compositionally biased region" description="Basic and acidic residues" evidence="15">
    <location>
        <begin position="1"/>
        <end position="10"/>
    </location>
</feature>
<keyword evidence="11" id="KW-0496">Mitochondrion</keyword>
<keyword evidence="18" id="KW-1185">Reference proteome</keyword>
<dbReference type="GO" id="GO:0005634">
    <property type="term" value="C:nucleus"/>
    <property type="evidence" value="ECO:0007669"/>
    <property type="project" value="TreeGrafter"/>
</dbReference>
<comment type="caution">
    <text evidence="17">The sequence shown here is derived from an EMBL/GenBank/DDBJ whole genome shotgun (WGS) entry which is preliminary data.</text>
</comment>
<keyword evidence="9" id="KW-0694">RNA-binding</keyword>
<feature type="compositionally biased region" description="Basic residues" evidence="15">
    <location>
        <begin position="602"/>
        <end position="616"/>
    </location>
</feature>
<evidence type="ECO:0000256" key="10">
    <source>
        <dbReference type="ARBA" id="ARBA00023054"/>
    </source>
</evidence>
<feature type="region of interest" description="Disordered" evidence="15">
    <location>
        <begin position="1357"/>
        <end position="1392"/>
    </location>
</feature>
<feature type="zinc finger region" description="C3H1-type" evidence="13">
    <location>
        <begin position="751"/>
        <end position="779"/>
    </location>
</feature>
<dbReference type="EMBL" id="QDEB01013162">
    <property type="protein sequence ID" value="RZC41901.1"/>
    <property type="molecule type" value="Genomic_DNA"/>
</dbReference>
<feature type="compositionally biased region" description="Basic and acidic residues" evidence="15">
    <location>
        <begin position="699"/>
        <end position="719"/>
    </location>
</feature>
<proteinExistence type="inferred from homology"/>
<dbReference type="OrthoDB" id="443401at2759"/>
<evidence type="ECO:0000313" key="18">
    <source>
        <dbReference type="Proteomes" id="UP000292052"/>
    </source>
</evidence>
<evidence type="ECO:0000256" key="13">
    <source>
        <dbReference type="PROSITE-ProRule" id="PRU00723"/>
    </source>
</evidence>
<dbReference type="Pfam" id="PF01103">
    <property type="entry name" value="Omp85"/>
    <property type="match status" value="1"/>
</dbReference>
<keyword evidence="6 13" id="KW-0863">Zinc-finger</keyword>
<dbReference type="CDD" id="cd12257">
    <property type="entry name" value="RRM1_RBM26_like"/>
    <property type="match status" value="1"/>
</dbReference>
<dbReference type="InterPro" id="IPR012677">
    <property type="entry name" value="Nucleotide-bd_a/b_plait_sf"/>
</dbReference>
<dbReference type="Gene3D" id="2.40.160.50">
    <property type="entry name" value="membrane protein fhac: a member of the omp85/tpsb transporter family"/>
    <property type="match status" value="1"/>
</dbReference>
<keyword evidence="12" id="KW-0472">Membrane</keyword>
<evidence type="ECO:0000256" key="15">
    <source>
        <dbReference type="SAM" id="MobiDB-lite"/>
    </source>
</evidence>
<evidence type="ECO:0000256" key="1">
    <source>
        <dbReference type="ARBA" id="ARBA00004374"/>
    </source>
</evidence>
<dbReference type="SUPFAM" id="SSF54928">
    <property type="entry name" value="RNA-binding domain, RBD"/>
    <property type="match status" value="2"/>
</dbReference>
<dbReference type="InterPro" id="IPR000571">
    <property type="entry name" value="Znf_CCCH"/>
</dbReference>
<comment type="subcellular location">
    <subcellularLocation>
        <location evidence="1">Mitochondrion outer membrane</location>
        <topology evidence="1">Multi-pass membrane protein</topology>
    </subcellularLocation>
</comment>
<evidence type="ECO:0000256" key="11">
    <source>
        <dbReference type="ARBA" id="ARBA00023128"/>
    </source>
</evidence>
<dbReference type="Pfam" id="PF14605">
    <property type="entry name" value="Nup35_RRM_2"/>
    <property type="match status" value="1"/>
</dbReference>
<keyword evidence="10 14" id="KW-0175">Coiled coil</keyword>
<feature type="region of interest" description="Disordered" evidence="15">
    <location>
        <begin position="1040"/>
        <end position="1060"/>
    </location>
</feature>
<dbReference type="FunFam" id="3.30.70.330:FF:000330">
    <property type="entry name" value="RNA-binding motif protein 26"/>
    <property type="match status" value="1"/>
</dbReference>
<keyword evidence="8 13" id="KW-0862">Zinc</keyword>
<feature type="region of interest" description="Disordered" evidence="15">
    <location>
        <begin position="1"/>
        <end position="28"/>
    </location>
</feature>
<evidence type="ECO:0000256" key="6">
    <source>
        <dbReference type="ARBA" id="ARBA00022771"/>
    </source>
</evidence>
<feature type="compositionally biased region" description="Basic and acidic residues" evidence="15">
    <location>
        <begin position="577"/>
        <end position="601"/>
    </location>
</feature>
<accession>A0A482W9M4</accession>
<evidence type="ECO:0000256" key="14">
    <source>
        <dbReference type="SAM" id="Coils"/>
    </source>
</evidence>
<dbReference type="STRING" id="1661398.A0A482W9M4"/>
<dbReference type="GO" id="GO:0005741">
    <property type="term" value="C:mitochondrial outer membrane"/>
    <property type="evidence" value="ECO:0007669"/>
    <property type="project" value="UniProtKB-SubCell"/>
</dbReference>
<dbReference type="Proteomes" id="UP000292052">
    <property type="component" value="Unassembled WGS sequence"/>
</dbReference>
<feature type="compositionally biased region" description="Polar residues" evidence="15">
    <location>
        <begin position="565"/>
        <end position="575"/>
    </location>
</feature>
<dbReference type="InterPro" id="IPR035979">
    <property type="entry name" value="RBD_domain_sf"/>
</dbReference>
<feature type="compositionally biased region" description="Basic and acidic residues" evidence="15">
    <location>
        <begin position="617"/>
        <end position="644"/>
    </location>
</feature>
<evidence type="ECO:0000256" key="2">
    <source>
        <dbReference type="ARBA" id="ARBA00010913"/>
    </source>
</evidence>
<dbReference type="Gene3D" id="3.30.70.330">
    <property type="match status" value="2"/>
</dbReference>
<evidence type="ECO:0000256" key="5">
    <source>
        <dbReference type="ARBA" id="ARBA00022723"/>
    </source>
</evidence>
<keyword evidence="5 13" id="KW-0479">Metal-binding</keyword>
<evidence type="ECO:0000256" key="8">
    <source>
        <dbReference type="ARBA" id="ARBA00022833"/>
    </source>
</evidence>
<feature type="coiled-coil region" evidence="14">
    <location>
        <begin position="1065"/>
        <end position="1188"/>
    </location>
</feature>
<dbReference type="GO" id="GO:0003723">
    <property type="term" value="F:RNA binding"/>
    <property type="evidence" value="ECO:0007669"/>
    <property type="project" value="UniProtKB-KW"/>
</dbReference>
<feature type="region of interest" description="Disordered" evidence="15">
    <location>
        <begin position="880"/>
        <end position="911"/>
    </location>
</feature>
<dbReference type="PANTHER" id="PTHR14398">
    <property type="entry name" value="RNA RECOGNITION RRM/RNP DOMAIN"/>
    <property type="match status" value="1"/>
</dbReference>
<evidence type="ECO:0000256" key="3">
    <source>
        <dbReference type="ARBA" id="ARBA00022452"/>
    </source>
</evidence>
<feature type="compositionally biased region" description="Basic and acidic residues" evidence="15">
    <location>
        <begin position="1047"/>
        <end position="1060"/>
    </location>
</feature>
<evidence type="ECO:0000313" key="17">
    <source>
        <dbReference type="EMBL" id="RZC41901.1"/>
    </source>
</evidence>
<keyword evidence="7" id="KW-1000">Mitochondrion outer membrane</keyword>
<feature type="region of interest" description="Disordered" evidence="15">
    <location>
        <begin position="559"/>
        <end position="735"/>
    </location>
</feature>
<feature type="compositionally biased region" description="Basic residues" evidence="15">
    <location>
        <begin position="668"/>
        <end position="698"/>
    </location>
</feature>
<dbReference type="InterPro" id="IPR045137">
    <property type="entry name" value="RBM26/27"/>
</dbReference>
<dbReference type="FunFam" id="2.40.160.50:FF:000002">
    <property type="entry name" value="sorting and assembly machinery component 50 homolog"/>
    <property type="match status" value="1"/>
</dbReference>
<dbReference type="SMART" id="SM00356">
    <property type="entry name" value="ZnF_C3H1"/>
    <property type="match status" value="1"/>
</dbReference>
<feature type="compositionally biased region" description="Basic and acidic residues" evidence="15">
    <location>
        <begin position="899"/>
        <end position="911"/>
    </location>
</feature>
<name>A0A482W9M4_ASBVE</name>
<feature type="compositionally biased region" description="Basic residues" evidence="15">
    <location>
        <begin position="645"/>
        <end position="661"/>
    </location>
</feature>
<dbReference type="PROSITE" id="PS50103">
    <property type="entry name" value="ZF_C3H1"/>
    <property type="match status" value="1"/>
</dbReference>
<keyword evidence="3" id="KW-1134">Transmembrane beta strand</keyword>
<sequence>MGTVHAKSEENAVVLPTLPRDQEPPQSESREIYLDGVKARVDKIHVDGLARTKDDIIEDCIRDLFKATDFQDVLIKAHRARLKLDELGCFKNIAVFIDTSKGTGASPDGLEVTFNVTECKRITGGVTTHVGNNEGALLVSMKAPNLFGRGERVQVEYSHGSKRTTNFNVAFIKPMRGKYRPTFTTSVFQSNAEWPVSSYKQLDRGLILDFGFHSTPLIKHNLQWEAAIRDLAVLSRNTSFEVREQAGLSLKSVLRHIISVDLRDDIIFPSVGSLLQLTSEVAGLGGDVGYFKNEFFIQGNYSIVEDFVLQGTLSGGFMGGLSNDMKIGLSDMYYLGGPLSLRGFQMRGVGPHSEGDALGSLAYWASGLHLFTPLPFRPGRGGFGDLFKSHLFITAGNIGNFRFNDQNLIETLAANVRISYGLGIALRLGNMARVEVNYCFPHTYEKGDQVHPGIQFGIGLKSMMIIEQPEAFKTWLTAVLKPMCDADPAALAKYVLALIKKDKSEEELHKIMVGQLEVFLENVLRTLETQDYITTPVIPNTNPPNPIVVKSTKEAKPIVHPSELPNLNETVNGSNAPRKEHESKRDREIRKNDMDKEEKSRLRTRHRSSSRNRSRSRSWDRLKRSKSREREQHRLDREKRERPRTWRNKSPPRRFDRRRSRTPSPSRGRSRSRSPKHPHRGNRYRNRTPPRSASRSRSRSVEKSRKDGLKEKDVKEGHSRPGTPTQDSNHGDMDLRLTNSTQSIQSVVVQQNSKRRCRDFDEKGYCMRGEMCPFDHGVDPVVLEDSALSSVLTYNPNSAPTDVPPIGAPILNAAGHPMMGPRGIPPEYNPQAPQMWNRPGFRGPRPMGIPRGPMMGAFPAQPNMQRELIPVPVMDNKQPEQYPSSGFRQQPNYAGNNAGEHDAPFKKKSFDFNRLGPRSKNPANCSLELKKIPQGLNSITHLNNHFSKFGKTVNIQVNYEGDPEAAIVTFSSHAEANAAYRSTEAVLNNRFIKVFWHNGNSEGKQENVPPRSVKDRLGVPTIVPPNTNKVLNLVQPRADNATDAVDGQEKSPKVAVSKEDSKAQAAAAIKKSQELLAAKEKLKKNQDEQRKEVLKIKNNLRKRKQELLEKQLSQQKILIEKMEKLPPGPQRDHIMETIKKTQESIENIKKDLVQSVLTVKAPPQKKAKEDVQREMLDAELDLITKQQEGADTSEIQKKLYELKARAAMTRGRGRGRRYNPVSRHLLSKNNLIDTGLKGNIKSVNKTSFQKHTVDHRPTRLLVSGYEADEQESVLNHFQLFGEITDYVTDSTLPSITLNYKTRKEAEMALLKGKHFQDRTLSITWCNSVPMNNQLGSRPASRKVLMSETEEDRLIEQTLPEGEEDLGPEISEEALLQDDEEEEEESEDRSWRR</sequence>
<keyword evidence="4" id="KW-0812">Transmembrane</keyword>
<dbReference type="GO" id="GO:0008270">
    <property type="term" value="F:zinc ion binding"/>
    <property type="evidence" value="ECO:0007669"/>
    <property type="project" value="UniProtKB-KW"/>
</dbReference>
<evidence type="ECO:0000256" key="7">
    <source>
        <dbReference type="ARBA" id="ARBA00022787"/>
    </source>
</evidence>
<evidence type="ECO:0000256" key="12">
    <source>
        <dbReference type="ARBA" id="ARBA00023136"/>
    </source>
</evidence>
<organism evidence="17 18">
    <name type="scientific">Asbolus verrucosus</name>
    <name type="common">Desert ironclad beetle</name>
    <dbReference type="NCBI Taxonomy" id="1661398"/>
    <lineage>
        <taxon>Eukaryota</taxon>
        <taxon>Metazoa</taxon>
        <taxon>Ecdysozoa</taxon>
        <taxon>Arthropoda</taxon>
        <taxon>Hexapoda</taxon>
        <taxon>Insecta</taxon>
        <taxon>Pterygota</taxon>
        <taxon>Neoptera</taxon>
        <taxon>Endopterygota</taxon>
        <taxon>Coleoptera</taxon>
        <taxon>Polyphaga</taxon>
        <taxon>Cucujiformia</taxon>
        <taxon>Tenebrionidae</taxon>
        <taxon>Pimeliinae</taxon>
        <taxon>Asbolus</taxon>
    </lineage>
</organism>
<feature type="compositionally biased region" description="Acidic residues" evidence="15">
    <location>
        <begin position="1360"/>
        <end position="1386"/>
    </location>
</feature>
<feature type="domain" description="C3H1-type" evidence="16">
    <location>
        <begin position="751"/>
        <end position="779"/>
    </location>
</feature>
<evidence type="ECO:0000256" key="4">
    <source>
        <dbReference type="ARBA" id="ARBA00022692"/>
    </source>
</evidence>
<dbReference type="InterPro" id="IPR000184">
    <property type="entry name" value="Bac_surfAg_D15"/>
</dbReference>
<feature type="region of interest" description="Disordered" evidence="15">
    <location>
        <begin position="1000"/>
        <end position="1019"/>
    </location>
</feature>